<dbReference type="InterPro" id="IPR035965">
    <property type="entry name" value="PAS-like_dom_sf"/>
</dbReference>
<protein>
    <recommendedName>
        <fullName evidence="2">histidine kinase</fullName>
        <ecNumber evidence="2">2.7.13.3</ecNumber>
    </recommendedName>
</protein>
<keyword evidence="6" id="KW-0902">Two-component regulatory system</keyword>
<evidence type="ECO:0000259" key="9">
    <source>
        <dbReference type="PROSITE" id="PS50112"/>
    </source>
</evidence>
<dbReference type="InterPro" id="IPR036097">
    <property type="entry name" value="HisK_dim/P_sf"/>
</dbReference>
<evidence type="ECO:0000256" key="4">
    <source>
        <dbReference type="ARBA" id="ARBA00022679"/>
    </source>
</evidence>
<dbReference type="GO" id="GO:0005886">
    <property type="term" value="C:plasma membrane"/>
    <property type="evidence" value="ECO:0007669"/>
    <property type="project" value="TreeGrafter"/>
</dbReference>
<dbReference type="InterPro" id="IPR000014">
    <property type="entry name" value="PAS"/>
</dbReference>
<dbReference type="GO" id="GO:0004721">
    <property type="term" value="F:phosphoprotein phosphatase activity"/>
    <property type="evidence" value="ECO:0007669"/>
    <property type="project" value="TreeGrafter"/>
</dbReference>
<keyword evidence="5" id="KW-0418">Kinase</keyword>
<dbReference type="PANTHER" id="PTHR45453:SF1">
    <property type="entry name" value="PHOSPHATE REGULON SENSOR PROTEIN PHOR"/>
    <property type="match status" value="1"/>
</dbReference>
<dbReference type="PROSITE" id="PS50112">
    <property type="entry name" value="PAS"/>
    <property type="match status" value="1"/>
</dbReference>
<dbReference type="CDD" id="cd00130">
    <property type="entry name" value="PAS"/>
    <property type="match status" value="1"/>
</dbReference>
<dbReference type="PANTHER" id="PTHR45453">
    <property type="entry name" value="PHOSPHATE REGULON SENSOR PROTEIN PHOR"/>
    <property type="match status" value="1"/>
</dbReference>
<evidence type="ECO:0000256" key="5">
    <source>
        <dbReference type="ARBA" id="ARBA00022777"/>
    </source>
</evidence>
<dbReference type="InterPro" id="IPR005467">
    <property type="entry name" value="His_kinase_dom"/>
</dbReference>
<dbReference type="RefSeq" id="WP_199383313.1">
    <property type="nucleotide sequence ID" value="NZ_JAEMHM010000005.1"/>
</dbReference>
<sequence>MYYLTVDLRFAVPLALALLLSLVLYELRCRAARVRTLRHLADAAARIGTEDSWTRLSREGDTGDLAAVLNEIAFRVDRDLERTRTEKNRLNAILRGMGEGILVADADGTVTLVNPAFRTLFALTAEVEGRPLIDISRHPGLHDTFRQVTGTGTERVEELLLTSGGERIVLTHWVPLTETGTLQGVVVVFHDITEIRRLENIRKDFVANVSHELRTPITIIKGYAETLASGGLENQGQATRFVSIIATHAERLATLVDDLLTLSRLESGNVSLEVKSVPVEVVAGRVASLLEQKSQAKQILVDVSGLAGTPLVLADPGRLEQILVNLLDNAIKYTPSGGAVTFSAACEGNLVRIGVHDTGMGIATRDLPRVFERFYRADKGRSRDEGGTGLGLSIVKHLVQMQGGSVSVESSGRGTSFFFTLKRALTLSGEKRPLHEDLSILQQSRDVGIG</sequence>
<evidence type="ECO:0000313" key="10">
    <source>
        <dbReference type="EMBL" id="MBJ6724464.1"/>
    </source>
</evidence>
<dbReference type="InterPro" id="IPR036890">
    <property type="entry name" value="HATPase_C_sf"/>
</dbReference>
<evidence type="ECO:0000256" key="6">
    <source>
        <dbReference type="ARBA" id="ARBA00023012"/>
    </source>
</evidence>
<dbReference type="EC" id="2.7.13.3" evidence="2"/>
<dbReference type="Gene3D" id="3.30.565.10">
    <property type="entry name" value="Histidine kinase-like ATPase, C-terminal domain"/>
    <property type="match status" value="1"/>
</dbReference>
<dbReference type="InterPro" id="IPR003661">
    <property type="entry name" value="HisK_dim/P_dom"/>
</dbReference>
<evidence type="ECO:0000256" key="3">
    <source>
        <dbReference type="ARBA" id="ARBA00022553"/>
    </source>
</evidence>
<dbReference type="SUPFAM" id="SSF47384">
    <property type="entry name" value="Homodimeric domain of signal transducing histidine kinase"/>
    <property type="match status" value="1"/>
</dbReference>
<dbReference type="Proteomes" id="UP000636888">
    <property type="component" value="Unassembled WGS sequence"/>
</dbReference>
<feature type="domain" description="Histidine kinase" evidence="8">
    <location>
        <begin position="208"/>
        <end position="425"/>
    </location>
</feature>
<proteinExistence type="predicted"/>
<dbReference type="GO" id="GO:0016036">
    <property type="term" value="P:cellular response to phosphate starvation"/>
    <property type="evidence" value="ECO:0007669"/>
    <property type="project" value="TreeGrafter"/>
</dbReference>
<dbReference type="Pfam" id="PF08448">
    <property type="entry name" value="PAS_4"/>
    <property type="match status" value="1"/>
</dbReference>
<gene>
    <name evidence="10" type="ORF">JFN93_07080</name>
</gene>
<dbReference type="NCBIfam" id="TIGR00229">
    <property type="entry name" value="sensory_box"/>
    <property type="match status" value="1"/>
</dbReference>
<accession>A0A8J7JEH3</accession>
<organism evidence="10 11">
    <name type="scientific">Geomesophilobacter sediminis</name>
    <dbReference type="NCBI Taxonomy" id="2798584"/>
    <lineage>
        <taxon>Bacteria</taxon>
        <taxon>Pseudomonadati</taxon>
        <taxon>Thermodesulfobacteriota</taxon>
        <taxon>Desulfuromonadia</taxon>
        <taxon>Geobacterales</taxon>
        <taxon>Geobacteraceae</taxon>
        <taxon>Geomesophilobacter</taxon>
    </lineage>
</organism>
<keyword evidence="11" id="KW-1185">Reference proteome</keyword>
<dbReference type="Gene3D" id="1.10.287.130">
    <property type="match status" value="1"/>
</dbReference>
<dbReference type="Pfam" id="PF02518">
    <property type="entry name" value="HATPase_c"/>
    <property type="match status" value="1"/>
</dbReference>
<dbReference type="PRINTS" id="PR00344">
    <property type="entry name" value="BCTRLSENSOR"/>
</dbReference>
<dbReference type="SMART" id="SM00091">
    <property type="entry name" value="PAS"/>
    <property type="match status" value="1"/>
</dbReference>
<dbReference type="SUPFAM" id="SSF55874">
    <property type="entry name" value="ATPase domain of HSP90 chaperone/DNA topoisomerase II/histidine kinase"/>
    <property type="match status" value="1"/>
</dbReference>
<dbReference type="FunFam" id="1.10.287.130:FF:000001">
    <property type="entry name" value="Two-component sensor histidine kinase"/>
    <property type="match status" value="1"/>
</dbReference>
<dbReference type="SUPFAM" id="SSF55785">
    <property type="entry name" value="PYP-like sensor domain (PAS domain)"/>
    <property type="match status" value="1"/>
</dbReference>
<dbReference type="PROSITE" id="PS50109">
    <property type="entry name" value="HIS_KIN"/>
    <property type="match status" value="1"/>
</dbReference>
<evidence type="ECO:0000256" key="1">
    <source>
        <dbReference type="ARBA" id="ARBA00000085"/>
    </source>
</evidence>
<dbReference type="SMART" id="SM00388">
    <property type="entry name" value="HisKA"/>
    <property type="match status" value="1"/>
</dbReference>
<dbReference type="SMART" id="SM00387">
    <property type="entry name" value="HATPase_c"/>
    <property type="match status" value="1"/>
</dbReference>
<dbReference type="InterPro" id="IPR050351">
    <property type="entry name" value="BphY/WalK/GraS-like"/>
</dbReference>
<dbReference type="Gene3D" id="3.30.450.20">
    <property type="entry name" value="PAS domain"/>
    <property type="match status" value="1"/>
</dbReference>
<feature type="domain" description="PAS" evidence="9">
    <location>
        <begin position="86"/>
        <end position="126"/>
    </location>
</feature>
<dbReference type="CDD" id="cd00082">
    <property type="entry name" value="HisKA"/>
    <property type="match status" value="1"/>
</dbReference>
<evidence type="ECO:0000259" key="8">
    <source>
        <dbReference type="PROSITE" id="PS50109"/>
    </source>
</evidence>
<evidence type="ECO:0000256" key="2">
    <source>
        <dbReference type="ARBA" id="ARBA00012438"/>
    </source>
</evidence>
<dbReference type="GO" id="GO:0000155">
    <property type="term" value="F:phosphorelay sensor kinase activity"/>
    <property type="evidence" value="ECO:0007669"/>
    <property type="project" value="InterPro"/>
</dbReference>
<reference evidence="10" key="1">
    <citation type="submission" date="2020-12" db="EMBL/GenBank/DDBJ databases">
        <title>Geomonas sp. Red875, isolated from river sediment.</title>
        <authorList>
            <person name="Xu Z."/>
            <person name="Zhang Z."/>
            <person name="Masuda Y."/>
            <person name="Itoh H."/>
            <person name="Senoo K."/>
        </authorList>
    </citation>
    <scope>NUCLEOTIDE SEQUENCE</scope>
    <source>
        <strain evidence="10">Red875</strain>
    </source>
</reference>
<dbReference type="AlphaFoldDB" id="A0A8J7JEH3"/>
<dbReference type="InterPro" id="IPR003594">
    <property type="entry name" value="HATPase_dom"/>
</dbReference>
<dbReference type="InterPro" id="IPR004358">
    <property type="entry name" value="Sig_transdc_His_kin-like_C"/>
</dbReference>
<keyword evidence="3" id="KW-0597">Phosphoprotein</keyword>
<comment type="caution">
    <text evidence="10">The sequence shown here is derived from an EMBL/GenBank/DDBJ whole genome shotgun (WGS) entry which is preliminary data.</text>
</comment>
<dbReference type="InterPro" id="IPR013656">
    <property type="entry name" value="PAS_4"/>
</dbReference>
<keyword evidence="7" id="KW-0472">Membrane</keyword>
<dbReference type="Pfam" id="PF00512">
    <property type="entry name" value="HisKA"/>
    <property type="match status" value="1"/>
</dbReference>
<dbReference type="CDD" id="cd00075">
    <property type="entry name" value="HATPase"/>
    <property type="match status" value="1"/>
</dbReference>
<comment type="catalytic activity">
    <reaction evidence="1">
        <text>ATP + protein L-histidine = ADP + protein N-phospho-L-histidine.</text>
        <dbReference type="EC" id="2.7.13.3"/>
    </reaction>
</comment>
<dbReference type="FunFam" id="3.30.565.10:FF:000006">
    <property type="entry name" value="Sensor histidine kinase WalK"/>
    <property type="match status" value="1"/>
</dbReference>
<name>A0A8J7JEH3_9BACT</name>
<evidence type="ECO:0000313" key="11">
    <source>
        <dbReference type="Proteomes" id="UP000636888"/>
    </source>
</evidence>
<dbReference type="EMBL" id="JAEMHM010000005">
    <property type="protein sequence ID" value="MBJ6724464.1"/>
    <property type="molecule type" value="Genomic_DNA"/>
</dbReference>
<evidence type="ECO:0000256" key="7">
    <source>
        <dbReference type="ARBA" id="ARBA00023136"/>
    </source>
</evidence>
<keyword evidence="4" id="KW-0808">Transferase</keyword>